<keyword evidence="2" id="KW-1185">Reference proteome</keyword>
<name>A0ACA9R8Q9_9GLOM</name>
<accession>A0ACA9R8Q9</accession>
<organism evidence="1 2">
    <name type="scientific">Cetraspora pellucida</name>
    <dbReference type="NCBI Taxonomy" id="1433469"/>
    <lineage>
        <taxon>Eukaryota</taxon>
        <taxon>Fungi</taxon>
        <taxon>Fungi incertae sedis</taxon>
        <taxon>Mucoromycota</taxon>
        <taxon>Glomeromycotina</taxon>
        <taxon>Glomeromycetes</taxon>
        <taxon>Diversisporales</taxon>
        <taxon>Gigasporaceae</taxon>
        <taxon>Cetraspora</taxon>
    </lineage>
</organism>
<gene>
    <name evidence="1" type="ORF">SPELUC_LOCUS16469</name>
</gene>
<feature type="non-terminal residue" evidence="1">
    <location>
        <position position="1"/>
    </location>
</feature>
<reference evidence="1" key="1">
    <citation type="submission" date="2021-06" db="EMBL/GenBank/DDBJ databases">
        <authorList>
            <person name="Kallberg Y."/>
            <person name="Tangrot J."/>
            <person name="Rosling A."/>
        </authorList>
    </citation>
    <scope>NUCLEOTIDE SEQUENCE</scope>
    <source>
        <strain evidence="1">28 12/20/2015</strain>
    </source>
</reference>
<dbReference type="Proteomes" id="UP000789366">
    <property type="component" value="Unassembled WGS sequence"/>
</dbReference>
<evidence type="ECO:0000313" key="1">
    <source>
        <dbReference type="EMBL" id="CAG8781799.1"/>
    </source>
</evidence>
<proteinExistence type="predicted"/>
<feature type="non-terminal residue" evidence="1">
    <location>
        <position position="58"/>
    </location>
</feature>
<sequence length="58" mass="6302">SIPNQISQAPPITSQLTTISTKSNTEPHLDNSSITKTEVENIVNSQLDLRSQQPALQS</sequence>
<comment type="caution">
    <text evidence="1">The sequence shown here is derived from an EMBL/GenBank/DDBJ whole genome shotgun (WGS) entry which is preliminary data.</text>
</comment>
<dbReference type="EMBL" id="CAJVPW010061215">
    <property type="protein sequence ID" value="CAG8781799.1"/>
    <property type="molecule type" value="Genomic_DNA"/>
</dbReference>
<protein>
    <submittedName>
        <fullName evidence="1">14150_t:CDS:1</fullName>
    </submittedName>
</protein>
<evidence type="ECO:0000313" key="2">
    <source>
        <dbReference type="Proteomes" id="UP000789366"/>
    </source>
</evidence>